<feature type="domain" description="Vta1/callose synthase N-terminal" evidence="18">
    <location>
        <begin position="495"/>
        <end position="638"/>
    </location>
</feature>
<keyword evidence="10" id="KW-0653">Protein transport</keyword>
<evidence type="ECO:0000313" key="22">
    <source>
        <dbReference type="Proteomes" id="UP000777482"/>
    </source>
</evidence>
<dbReference type="GO" id="GO:0016747">
    <property type="term" value="F:acyltransferase activity, transferring groups other than amino-acyl groups"/>
    <property type="evidence" value="ECO:0007669"/>
    <property type="project" value="InterPro"/>
</dbReference>
<organism evidence="21 22">
    <name type="scientific">Rhodotorula mucilaginosa</name>
    <name type="common">Yeast</name>
    <name type="synonym">Rhodotorula rubra</name>
    <dbReference type="NCBI Taxonomy" id="5537"/>
    <lineage>
        <taxon>Eukaryota</taxon>
        <taxon>Fungi</taxon>
        <taxon>Dikarya</taxon>
        <taxon>Basidiomycota</taxon>
        <taxon>Pucciniomycotina</taxon>
        <taxon>Microbotryomycetes</taxon>
        <taxon>Sporidiobolales</taxon>
        <taxon>Sporidiobolaceae</taxon>
        <taxon>Rhodotorula</taxon>
    </lineage>
</organism>
<dbReference type="InterPro" id="IPR041212">
    <property type="entry name" value="Vta1_C"/>
</dbReference>
<reference evidence="21 22" key="1">
    <citation type="submission" date="2020-11" db="EMBL/GenBank/DDBJ databases">
        <title>Kefir isolates.</title>
        <authorList>
            <person name="Marcisauskas S."/>
            <person name="Kim Y."/>
            <person name="Blasche S."/>
        </authorList>
    </citation>
    <scope>NUCLEOTIDE SEQUENCE [LARGE SCALE GENOMIC DNA]</scope>
    <source>
        <strain evidence="21 22">KR</strain>
    </source>
</reference>
<dbReference type="InterPro" id="IPR055140">
    <property type="entry name" value="Thiolase_C_2"/>
</dbReference>
<keyword evidence="8" id="KW-0808">Transferase</keyword>
<dbReference type="PROSITE" id="PS00737">
    <property type="entry name" value="THIOLASE_2"/>
    <property type="match status" value="1"/>
</dbReference>
<evidence type="ECO:0000256" key="11">
    <source>
        <dbReference type="ARBA" id="ARBA00023055"/>
    </source>
</evidence>
<dbReference type="AlphaFoldDB" id="A0A9P7B607"/>
<dbReference type="InterPro" id="IPR023175">
    <property type="entry name" value="Vta1/CALS_N_sf"/>
</dbReference>
<dbReference type="GO" id="GO:0015031">
    <property type="term" value="P:protein transport"/>
    <property type="evidence" value="ECO:0007669"/>
    <property type="project" value="UniProtKB-KW"/>
</dbReference>
<feature type="domain" description="Thiolase C-terminal" evidence="20">
    <location>
        <begin position="252"/>
        <end position="369"/>
    </location>
</feature>
<dbReference type="InterPro" id="IPR016039">
    <property type="entry name" value="Thiolase-like"/>
</dbReference>
<dbReference type="CDD" id="cd00829">
    <property type="entry name" value="SCP-x_thiolase"/>
    <property type="match status" value="1"/>
</dbReference>
<feature type="compositionally biased region" description="Pro residues" evidence="16">
    <location>
        <begin position="770"/>
        <end position="779"/>
    </location>
</feature>
<feature type="compositionally biased region" description="Low complexity" evidence="16">
    <location>
        <begin position="817"/>
        <end position="843"/>
    </location>
</feature>
<evidence type="ECO:0000256" key="14">
    <source>
        <dbReference type="ARBA" id="ARBA00023140"/>
    </source>
</evidence>
<dbReference type="Gene3D" id="3.40.47.10">
    <property type="match status" value="1"/>
</dbReference>
<dbReference type="Pfam" id="PF22691">
    <property type="entry name" value="Thiolase_C_1"/>
    <property type="match status" value="1"/>
</dbReference>
<dbReference type="Pfam" id="PF04652">
    <property type="entry name" value="Vta1"/>
    <property type="match status" value="1"/>
</dbReference>
<evidence type="ECO:0000256" key="15">
    <source>
        <dbReference type="ARBA" id="ARBA00032316"/>
    </source>
</evidence>
<keyword evidence="14" id="KW-0576">Peroxisome</keyword>
<proteinExistence type="inferred from homology"/>
<dbReference type="EMBL" id="PUHQ01000034">
    <property type="protein sequence ID" value="KAG0661547.1"/>
    <property type="molecule type" value="Genomic_DNA"/>
</dbReference>
<accession>A0A9P7B607</accession>
<evidence type="ECO:0000259" key="17">
    <source>
        <dbReference type="Pfam" id="PF00108"/>
    </source>
</evidence>
<feature type="compositionally biased region" description="Basic and acidic residues" evidence="16">
    <location>
        <begin position="664"/>
        <end position="682"/>
    </location>
</feature>
<comment type="similarity">
    <text evidence="4">Belongs to the VTA1 family.</text>
</comment>
<evidence type="ECO:0000256" key="7">
    <source>
        <dbReference type="ARBA" id="ARBA00022490"/>
    </source>
</evidence>
<dbReference type="GO" id="GO:0008289">
    <property type="term" value="F:lipid binding"/>
    <property type="evidence" value="ECO:0007669"/>
    <property type="project" value="UniProtKB-KW"/>
</dbReference>
<evidence type="ECO:0000256" key="6">
    <source>
        <dbReference type="ARBA" id="ARBA00022448"/>
    </source>
</evidence>
<evidence type="ECO:0000256" key="10">
    <source>
        <dbReference type="ARBA" id="ARBA00022927"/>
    </source>
</evidence>
<keyword evidence="22" id="KW-1185">Reference proteome</keyword>
<feature type="domain" description="Vta1 C-terminal" evidence="19">
    <location>
        <begin position="878"/>
        <end position="913"/>
    </location>
</feature>
<comment type="subcellular location">
    <subcellularLocation>
        <location evidence="3">Cytoplasm</location>
    </subcellularLocation>
    <subcellularLocation>
        <location evidence="2">Endosome membrane</location>
        <topology evidence="2">Peripheral membrane protein</topology>
    </subcellularLocation>
    <subcellularLocation>
        <location evidence="1">Peroxisome</location>
    </subcellularLocation>
</comment>
<evidence type="ECO:0000256" key="12">
    <source>
        <dbReference type="ARBA" id="ARBA00023121"/>
    </source>
</evidence>
<dbReference type="Proteomes" id="UP000777482">
    <property type="component" value="Unassembled WGS sequence"/>
</dbReference>
<keyword evidence="12" id="KW-0446">Lipid-binding</keyword>
<dbReference type="SUPFAM" id="SSF53901">
    <property type="entry name" value="Thiolase-like"/>
    <property type="match status" value="2"/>
</dbReference>
<keyword evidence="6" id="KW-0813">Transport</keyword>
<evidence type="ECO:0000256" key="4">
    <source>
        <dbReference type="ARBA" id="ARBA00007895"/>
    </source>
</evidence>
<evidence type="ECO:0000256" key="5">
    <source>
        <dbReference type="ARBA" id="ARBA00012352"/>
    </source>
</evidence>
<evidence type="ECO:0000256" key="13">
    <source>
        <dbReference type="ARBA" id="ARBA00023136"/>
    </source>
</evidence>
<dbReference type="Gene3D" id="1.20.5.420">
    <property type="entry name" value="Immunoglobulin FC, subunit C"/>
    <property type="match status" value="1"/>
</dbReference>
<dbReference type="Pfam" id="PF00108">
    <property type="entry name" value="Thiolase_N"/>
    <property type="match status" value="1"/>
</dbReference>
<dbReference type="GO" id="GO:0006869">
    <property type="term" value="P:lipid transport"/>
    <property type="evidence" value="ECO:0007669"/>
    <property type="project" value="UniProtKB-KW"/>
</dbReference>
<dbReference type="PANTHER" id="PTHR42870:SF1">
    <property type="entry name" value="NON-SPECIFIC LIPID-TRANSFER PROTEIN-LIKE 2"/>
    <property type="match status" value="1"/>
</dbReference>
<keyword evidence="13" id="KW-0472">Membrane</keyword>
<name>A0A9P7B607_RHOMI</name>
<evidence type="ECO:0000313" key="21">
    <source>
        <dbReference type="EMBL" id="KAG0661547.1"/>
    </source>
</evidence>
<feature type="compositionally biased region" description="Acidic residues" evidence="16">
    <location>
        <begin position="734"/>
        <end position="745"/>
    </location>
</feature>
<evidence type="ECO:0000256" key="2">
    <source>
        <dbReference type="ARBA" id="ARBA00004481"/>
    </source>
</evidence>
<evidence type="ECO:0000259" key="18">
    <source>
        <dbReference type="Pfam" id="PF04652"/>
    </source>
</evidence>
<dbReference type="InterPro" id="IPR020613">
    <property type="entry name" value="Thiolase_CS"/>
</dbReference>
<keyword evidence="7" id="KW-0963">Cytoplasm</keyword>
<evidence type="ECO:0000259" key="19">
    <source>
        <dbReference type="Pfam" id="PF18097"/>
    </source>
</evidence>
<gene>
    <name evidence="21" type="ORF">C6P46_003959</name>
</gene>
<sequence>MTRKAYIAGIGLTAFAKPRNQIDYPELAVEAATKALLDAGIDYDEVEQAFAGYVYGDSTCGQRALYALGLTSIPIINVNNNCSTGSSALWLARQAVEYGISDCVMALGFEKMAPGSLTNAFSDRDAPLSKTVGLMSEMGKMSNGPYCEKYGATREHLAKIASKSHRHSINNPYAQFHHGKSAEEVLQDQKVTNFLTRSMCCPTSDGAGCAIVCSEEFVKRHKLENQAIEIASMGMATDSNKLFDDRSSIELAGVDMTRRAAKEAFTKAGITPDDIQLIELHDCFAPNELMTYDALGLTPPGKAHELVDRGDNTYGGKFVVNSSGGLLAKGHPLGATGLGMAFYCCMQLRGWAGPMQDPRCVPGELEKQGKTAYTLLHNVGLGGSSVVAIFRRPDFYAANGKPDGRDRVGYNHGCECKRVTMSEYVSSLFIPFDFPGPASFAASEEKPETRLTQACPQRRQAKQRLIDIPTTRPSPCLVDSECVMAAAVPAELKAISPYLARATELEKAEPVISYWCTYYALQQAMSLGSKDPESQVYLFGLMDKLEQTKSEHATEEAFTDDIAAGAYIENFGLKLFSQADNEDRKGKATRLTARKFLAAANFLELLSIFGEFEHAPQNRERIKYAKWKATDIAKAFREGRKPTPGPAGGLQEGEEDAADPSKVTADEAKELSKEFEALDTRTESAASNEPASNKGMDSSPAANAATPRAEADDATSYAFPQQPTALPSAPPAEDVPDFVDEDELPDFGAAEADQESSTAPDPLADTPSSTLPPPPPPPESHQTSELPEPHAHRPSEPPAFPSAVFPSAPALPPHPPSFFHAAPAAVAGTPPSFKSPPTSSTAAAPPPPPPPPIAARPTASAPPPTTVDAKMDNFDPVTVAQVQKHAKWAISALNYDDFETARKELRLALAMLGG</sequence>
<dbReference type="InterPro" id="IPR020616">
    <property type="entry name" value="Thiolase_N"/>
</dbReference>
<dbReference type="InterPro" id="IPR039431">
    <property type="entry name" value="Vta1/CALS_N"/>
</dbReference>
<keyword evidence="9" id="KW-0967">Endosome</keyword>
<dbReference type="PANTHER" id="PTHR42870">
    <property type="entry name" value="ACETYL-COA C-ACETYLTRANSFERASE"/>
    <property type="match status" value="1"/>
</dbReference>
<dbReference type="EC" id="2.3.1.176" evidence="5"/>
<dbReference type="InterPro" id="IPR020615">
    <property type="entry name" value="Thiolase_acyl_enz_int_AS"/>
</dbReference>
<dbReference type="GO" id="GO:0005777">
    <property type="term" value="C:peroxisome"/>
    <property type="evidence" value="ECO:0007669"/>
    <property type="project" value="UniProtKB-SubCell"/>
</dbReference>
<dbReference type="NCBIfam" id="NF006102">
    <property type="entry name" value="PRK08256.1"/>
    <property type="match status" value="1"/>
</dbReference>
<dbReference type="GO" id="GO:0010008">
    <property type="term" value="C:endosome membrane"/>
    <property type="evidence" value="ECO:0007669"/>
    <property type="project" value="UniProtKB-SubCell"/>
</dbReference>
<evidence type="ECO:0000256" key="16">
    <source>
        <dbReference type="SAM" id="MobiDB-lite"/>
    </source>
</evidence>
<evidence type="ECO:0000259" key="20">
    <source>
        <dbReference type="Pfam" id="PF22691"/>
    </source>
</evidence>
<dbReference type="Pfam" id="PF18097">
    <property type="entry name" value="Vta1_C"/>
    <property type="match status" value="1"/>
</dbReference>
<dbReference type="OrthoDB" id="542135at2759"/>
<evidence type="ECO:0000256" key="8">
    <source>
        <dbReference type="ARBA" id="ARBA00022679"/>
    </source>
</evidence>
<protein>
    <recommendedName>
        <fullName evidence="5">propanoyl-CoA C-acyltransferase</fullName>
        <ecNumber evidence="5">2.3.1.176</ecNumber>
    </recommendedName>
    <alternativeName>
        <fullName evidence="15">Propanoyl-CoA C-acyltransferase</fullName>
    </alternativeName>
</protein>
<feature type="compositionally biased region" description="Pro residues" evidence="16">
    <location>
        <begin position="844"/>
        <end position="865"/>
    </location>
</feature>
<feature type="region of interest" description="Disordered" evidence="16">
    <location>
        <begin position="635"/>
        <end position="871"/>
    </location>
</feature>
<evidence type="ECO:0000256" key="3">
    <source>
        <dbReference type="ARBA" id="ARBA00004496"/>
    </source>
</evidence>
<dbReference type="PROSITE" id="PS00098">
    <property type="entry name" value="THIOLASE_1"/>
    <property type="match status" value="1"/>
</dbReference>
<comment type="caution">
    <text evidence="21">The sequence shown here is derived from an EMBL/GenBank/DDBJ whole genome shotgun (WGS) entry which is preliminary data.</text>
</comment>
<evidence type="ECO:0000256" key="1">
    <source>
        <dbReference type="ARBA" id="ARBA00004275"/>
    </source>
</evidence>
<dbReference type="Gene3D" id="1.25.40.270">
    <property type="entry name" value="Vacuolar protein sorting-associated protein vta1"/>
    <property type="match status" value="1"/>
</dbReference>
<keyword evidence="11" id="KW-0445">Lipid transport</keyword>
<evidence type="ECO:0000256" key="9">
    <source>
        <dbReference type="ARBA" id="ARBA00022753"/>
    </source>
</evidence>
<feature type="domain" description="Thiolase N-terminal" evidence="17">
    <location>
        <begin position="15"/>
        <end position="177"/>
    </location>
</feature>